<proteinExistence type="predicted"/>
<sequence length="143" mass="16344">MKHVKDAHTLAEALNTPGLSDKVTPILNPGIDGEELTFVYEQIADIFLQLSKLSFEKNGAILETEEDTWKVTERPLTWDMNELFQLANCPRRSLISTHFDNASSYYTAVADAKIMHLDQQYNDAIESPEDCRRKYIGRHLSRS</sequence>
<dbReference type="EMBL" id="WVTA01000002">
    <property type="protein sequence ID" value="KAK3216455.1"/>
    <property type="molecule type" value="Genomic_DNA"/>
</dbReference>
<dbReference type="AlphaFoldDB" id="A0AAN6RKE1"/>
<keyword evidence="2" id="KW-1185">Reference proteome</keyword>
<protein>
    <submittedName>
        <fullName evidence="1">Uncharacterized protein</fullName>
    </submittedName>
</protein>
<evidence type="ECO:0000313" key="1">
    <source>
        <dbReference type="EMBL" id="KAK3216455.1"/>
    </source>
</evidence>
<evidence type="ECO:0000313" key="2">
    <source>
        <dbReference type="Proteomes" id="UP001280581"/>
    </source>
</evidence>
<reference evidence="1 2" key="1">
    <citation type="submission" date="2021-02" db="EMBL/GenBank/DDBJ databases">
        <title>Genome assembly of Pseudopithomyces chartarum.</title>
        <authorList>
            <person name="Jauregui R."/>
            <person name="Singh J."/>
            <person name="Voisey C."/>
        </authorList>
    </citation>
    <scope>NUCLEOTIDE SEQUENCE [LARGE SCALE GENOMIC DNA]</scope>
    <source>
        <strain evidence="1 2">AGR01</strain>
    </source>
</reference>
<organism evidence="1 2">
    <name type="scientific">Pseudopithomyces chartarum</name>
    <dbReference type="NCBI Taxonomy" id="1892770"/>
    <lineage>
        <taxon>Eukaryota</taxon>
        <taxon>Fungi</taxon>
        <taxon>Dikarya</taxon>
        <taxon>Ascomycota</taxon>
        <taxon>Pezizomycotina</taxon>
        <taxon>Dothideomycetes</taxon>
        <taxon>Pleosporomycetidae</taxon>
        <taxon>Pleosporales</taxon>
        <taxon>Massarineae</taxon>
        <taxon>Didymosphaeriaceae</taxon>
        <taxon>Pseudopithomyces</taxon>
    </lineage>
</organism>
<accession>A0AAN6RKE1</accession>
<gene>
    <name evidence="1" type="ORF">GRF29_8g3361967</name>
</gene>
<name>A0AAN6RKE1_9PLEO</name>
<dbReference type="Proteomes" id="UP001280581">
    <property type="component" value="Unassembled WGS sequence"/>
</dbReference>
<comment type="caution">
    <text evidence="1">The sequence shown here is derived from an EMBL/GenBank/DDBJ whole genome shotgun (WGS) entry which is preliminary data.</text>
</comment>